<evidence type="ECO:0000313" key="10">
    <source>
        <dbReference type="Proteomes" id="UP000799421"/>
    </source>
</evidence>
<dbReference type="AlphaFoldDB" id="A0A6A7C0C8"/>
<evidence type="ECO:0000256" key="6">
    <source>
        <dbReference type="ARBA" id="ARBA00023004"/>
    </source>
</evidence>
<dbReference type="Pfam" id="PF04444">
    <property type="entry name" value="Dioxygenase_N"/>
    <property type="match status" value="1"/>
</dbReference>
<name>A0A6A7C0C8_9PEZI</name>
<keyword evidence="4 9" id="KW-0223">Dioxygenase</keyword>
<dbReference type="GO" id="GO:0008199">
    <property type="term" value="F:ferric iron binding"/>
    <property type="evidence" value="ECO:0007669"/>
    <property type="project" value="InterPro"/>
</dbReference>
<dbReference type="GO" id="GO:0009712">
    <property type="term" value="P:catechol-containing compound metabolic process"/>
    <property type="evidence" value="ECO:0007669"/>
    <property type="project" value="InterPro"/>
</dbReference>
<dbReference type="EMBL" id="MU005979">
    <property type="protein sequence ID" value="KAF2860677.1"/>
    <property type="molecule type" value="Genomic_DNA"/>
</dbReference>
<comment type="similarity">
    <text evidence="2">Belongs to the intradiol ring-cleavage dioxygenase family.</text>
</comment>
<dbReference type="GO" id="GO:0018576">
    <property type="term" value="F:catechol 1,2-dioxygenase activity"/>
    <property type="evidence" value="ECO:0007669"/>
    <property type="project" value="InterPro"/>
</dbReference>
<protein>
    <submittedName>
        <fullName evidence="9">Catechol dioxygenase</fullName>
    </submittedName>
</protein>
<keyword evidence="10" id="KW-1185">Reference proteome</keyword>
<dbReference type="Proteomes" id="UP000799421">
    <property type="component" value="Unassembled WGS sequence"/>
</dbReference>
<sequence length="314" mass="35307">MSASQQSKYDPSFTQHVIDTCGPKTSPRMLQIFSAGIRHLHNFAREVDLTPEEWLASVEFFNQAGKLWADSKGKRNELHRLSDIVGLESLVTEIANYVQTEDPNYSPTSAAILGPFWSPNAPWRSLGDSIIQDKHEGLVTYMHGTITDLKTHKPIPNVTFDMWQASSNGKYDFQDEAQSDNNLRGKFKTDKNGEYRLFCLRPTAYSLPRDGPAFQLLEALDRHPMRPAHIHLMITHDDYKPVITQIYPDDDPWLSTDTVFAVKDDLVVKFKPLTSLPPGQSQHKGPGGDAVRELHLDIVLAPKGMASHSTPSKM</sequence>
<evidence type="ECO:0000256" key="1">
    <source>
        <dbReference type="ARBA" id="ARBA00001965"/>
    </source>
</evidence>
<proteinExistence type="inferred from homology"/>
<evidence type="ECO:0000256" key="2">
    <source>
        <dbReference type="ARBA" id="ARBA00007825"/>
    </source>
</evidence>
<comment type="cofactor">
    <cofactor evidence="1">
        <name>Fe(3+)</name>
        <dbReference type="ChEBI" id="CHEBI:29034"/>
    </cofactor>
</comment>
<dbReference type="SUPFAM" id="SSF49482">
    <property type="entry name" value="Aromatic compound dioxygenase"/>
    <property type="match status" value="1"/>
</dbReference>
<dbReference type="InterPro" id="IPR000627">
    <property type="entry name" value="Intradiol_dOase_C"/>
</dbReference>
<dbReference type="InterPro" id="IPR007535">
    <property type="entry name" value="Catechol_dOase_N"/>
</dbReference>
<evidence type="ECO:0000256" key="4">
    <source>
        <dbReference type="ARBA" id="ARBA00022964"/>
    </source>
</evidence>
<accession>A0A6A7C0C8</accession>
<gene>
    <name evidence="9" type="ORF">K470DRAFT_65145</name>
</gene>
<keyword evidence="3" id="KW-0479">Metal-binding</keyword>
<feature type="domain" description="Catechol dioxygenase N-terminal" evidence="8">
    <location>
        <begin position="27"/>
        <end position="99"/>
    </location>
</feature>
<evidence type="ECO:0000256" key="5">
    <source>
        <dbReference type="ARBA" id="ARBA00023002"/>
    </source>
</evidence>
<dbReference type="Gene3D" id="2.60.130.10">
    <property type="entry name" value="Aromatic compound dioxygenase"/>
    <property type="match status" value="1"/>
</dbReference>
<dbReference type="PANTHER" id="PTHR33711:SF5">
    <property type="entry name" value="INTRADIOL RING-CLEAVAGE DIOXYGENASE PRCA"/>
    <property type="match status" value="1"/>
</dbReference>
<evidence type="ECO:0000259" key="7">
    <source>
        <dbReference type="Pfam" id="PF00775"/>
    </source>
</evidence>
<keyword evidence="6" id="KW-0408">Iron</keyword>
<dbReference type="OrthoDB" id="5238185at2759"/>
<dbReference type="PANTHER" id="PTHR33711">
    <property type="entry name" value="DIOXYGENASE, PUTATIVE (AFU_ORTHOLOGUE AFUA_2G02910)-RELATED"/>
    <property type="match status" value="1"/>
</dbReference>
<evidence type="ECO:0000313" key="9">
    <source>
        <dbReference type="EMBL" id="KAF2860677.1"/>
    </source>
</evidence>
<reference evidence="9" key="1">
    <citation type="journal article" date="2020" name="Stud. Mycol.">
        <title>101 Dothideomycetes genomes: a test case for predicting lifestyles and emergence of pathogens.</title>
        <authorList>
            <person name="Haridas S."/>
            <person name="Albert R."/>
            <person name="Binder M."/>
            <person name="Bloem J."/>
            <person name="Labutti K."/>
            <person name="Salamov A."/>
            <person name="Andreopoulos B."/>
            <person name="Baker S."/>
            <person name="Barry K."/>
            <person name="Bills G."/>
            <person name="Bluhm B."/>
            <person name="Cannon C."/>
            <person name="Castanera R."/>
            <person name="Culley D."/>
            <person name="Daum C."/>
            <person name="Ezra D."/>
            <person name="Gonzalez J."/>
            <person name="Henrissat B."/>
            <person name="Kuo A."/>
            <person name="Liang C."/>
            <person name="Lipzen A."/>
            <person name="Lutzoni F."/>
            <person name="Magnuson J."/>
            <person name="Mondo S."/>
            <person name="Nolan M."/>
            <person name="Ohm R."/>
            <person name="Pangilinan J."/>
            <person name="Park H.-J."/>
            <person name="Ramirez L."/>
            <person name="Alfaro M."/>
            <person name="Sun H."/>
            <person name="Tritt A."/>
            <person name="Yoshinaga Y."/>
            <person name="Zwiers L.-H."/>
            <person name="Turgeon B."/>
            <person name="Goodwin S."/>
            <person name="Spatafora J."/>
            <person name="Crous P."/>
            <person name="Grigoriev I."/>
        </authorList>
    </citation>
    <scope>NUCLEOTIDE SEQUENCE</scope>
    <source>
        <strain evidence="9">CBS 480.64</strain>
    </source>
</reference>
<evidence type="ECO:0000256" key="3">
    <source>
        <dbReference type="ARBA" id="ARBA00022723"/>
    </source>
</evidence>
<dbReference type="Pfam" id="PF00775">
    <property type="entry name" value="Dioxygenase_C"/>
    <property type="match status" value="1"/>
</dbReference>
<dbReference type="InterPro" id="IPR050770">
    <property type="entry name" value="Intradiol_RC_Dioxygenase"/>
</dbReference>
<evidence type="ECO:0000259" key="8">
    <source>
        <dbReference type="Pfam" id="PF04444"/>
    </source>
</evidence>
<feature type="domain" description="Intradiol ring-cleavage dioxygenases" evidence="7">
    <location>
        <begin position="113"/>
        <end position="300"/>
    </location>
</feature>
<organism evidence="9 10">
    <name type="scientific">Piedraia hortae CBS 480.64</name>
    <dbReference type="NCBI Taxonomy" id="1314780"/>
    <lineage>
        <taxon>Eukaryota</taxon>
        <taxon>Fungi</taxon>
        <taxon>Dikarya</taxon>
        <taxon>Ascomycota</taxon>
        <taxon>Pezizomycotina</taxon>
        <taxon>Dothideomycetes</taxon>
        <taxon>Dothideomycetidae</taxon>
        <taxon>Capnodiales</taxon>
        <taxon>Piedraiaceae</taxon>
        <taxon>Piedraia</taxon>
    </lineage>
</organism>
<dbReference type="InterPro" id="IPR015889">
    <property type="entry name" value="Intradiol_dOase_core"/>
</dbReference>
<keyword evidence="5" id="KW-0560">Oxidoreductase</keyword>